<dbReference type="Gene3D" id="3.40.50.300">
    <property type="entry name" value="P-loop containing nucleotide triphosphate hydrolases"/>
    <property type="match status" value="1"/>
</dbReference>
<dbReference type="SUPFAM" id="SSF52540">
    <property type="entry name" value="P-loop containing nucleoside triphosphate hydrolases"/>
    <property type="match status" value="1"/>
</dbReference>
<evidence type="ECO:0000313" key="4">
    <source>
        <dbReference type="Proteomes" id="UP001139150"/>
    </source>
</evidence>
<dbReference type="PANTHER" id="PTHR42714:SF2">
    <property type="entry name" value="TRNA MODIFICATION GTPASE GTPBP3, MITOCHONDRIAL"/>
    <property type="match status" value="1"/>
</dbReference>
<dbReference type="InterPro" id="IPR027417">
    <property type="entry name" value="P-loop_NTPase"/>
</dbReference>
<name>A0A9X2CSB0_9BACI</name>
<feature type="transmembrane region" description="Helical" evidence="1">
    <location>
        <begin position="321"/>
        <end position="339"/>
    </location>
</feature>
<evidence type="ECO:0000256" key="1">
    <source>
        <dbReference type="SAM" id="Phobius"/>
    </source>
</evidence>
<evidence type="ECO:0000313" key="3">
    <source>
        <dbReference type="EMBL" id="MCL7747326.1"/>
    </source>
</evidence>
<dbReference type="InterPro" id="IPR006073">
    <property type="entry name" value="GTP-bd"/>
</dbReference>
<keyword evidence="1" id="KW-1133">Transmembrane helix</keyword>
<feature type="transmembrane region" description="Helical" evidence="1">
    <location>
        <begin position="351"/>
        <end position="369"/>
    </location>
</feature>
<dbReference type="CDD" id="cd00882">
    <property type="entry name" value="Ras_like_GTPase"/>
    <property type="match status" value="1"/>
</dbReference>
<keyword evidence="1" id="KW-0472">Membrane</keyword>
<gene>
    <name evidence="3" type="ORF">MF646_09360</name>
</gene>
<dbReference type="PANTHER" id="PTHR42714">
    <property type="entry name" value="TRNA MODIFICATION GTPASE GTPBP3"/>
    <property type="match status" value="1"/>
</dbReference>
<dbReference type="GO" id="GO:0005525">
    <property type="term" value="F:GTP binding"/>
    <property type="evidence" value="ECO:0007669"/>
    <property type="project" value="InterPro"/>
</dbReference>
<dbReference type="Proteomes" id="UP001139150">
    <property type="component" value="Unassembled WGS sequence"/>
</dbReference>
<feature type="domain" description="G" evidence="2">
    <location>
        <begin position="64"/>
        <end position="169"/>
    </location>
</feature>
<dbReference type="GO" id="GO:0002098">
    <property type="term" value="P:tRNA wobble uridine modification"/>
    <property type="evidence" value="ECO:0007669"/>
    <property type="project" value="TreeGrafter"/>
</dbReference>
<keyword evidence="4" id="KW-1185">Reference proteome</keyword>
<sequence length="430" mass="47892">MTSREVLEKRLQQITDTMDSVEELINGLDFVIPKKAKDLVINALKSDEITSIMEGIKERRPPRLVIMGRTGVGKSSLINAIFGTYLAETSAIEVGTKDSQVFQYKKNDEVIFEIIDTRGIKENLNALSSTAEEDLKNVIEDFEPDAFLLLTNGADRSTLREDAVYLKEVYSSLDITVPLVTVITRIDDIEPARIKEPTRYTQKKKDNITIKEQQVSQVLEEVGLSDTFIVPVSSYIEWNHEDPESLSLEERAELVIEFDGRYNIDKLVNFLEENIDFRAAVYLMLNNKLDIAIEKIANKFVKVFSTASAGVAITPIPASDIVVLIPIQIVEVTLIAYLSGQKIDSKMAREFILSLGGVAMFGLGLRFVAQQGAKFLNVLIPGSGSAISSTIAYSGTYAIGKAAIAYYIEGKTKEQVKKEMEEAKKEEQLQ</sequence>
<keyword evidence="1" id="KW-0812">Transmembrane</keyword>
<dbReference type="RefSeq" id="WP_250096232.1">
    <property type="nucleotide sequence ID" value="NZ_JAKRYL010000008.1"/>
</dbReference>
<feature type="transmembrane region" description="Helical" evidence="1">
    <location>
        <begin position="389"/>
        <end position="408"/>
    </location>
</feature>
<organism evidence="3 4">
    <name type="scientific">Halalkalibacter alkaliphilus</name>
    <dbReference type="NCBI Taxonomy" id="2917993"/>
    <lineage>
        <taxon>Bacteria</taxon>
        <taxon>Bacillati</taxon>
        <taxon>Bacillota</taxon>
        <taxon>Bacilli</taxon>
        <taxon>Bacillales</taxon>
        <taxon>Bacillaceae</taxon>
        <taxon>Halalkalibacter</taxon>
    </lineage>
</organism>
<dbReference type="Pfam" id="PF01926">
    <property type="entry name" value="MMR_HSR1"/>
    <property type="match status" value="1"/>
</dbReference>
<protein>
    <submittedName>
        <fullName evidence="3">50S ribosome-binding GTPase</fullName>
    </submittedName>
</protein>
<dbReference type="EMBL" id="JAKRYL010000008">
    <property type="protein sequence ID" value="MCL7747326.1"/>
    <property type="molecule type" value="Genomic_DNA"/>
</dbReference>
<accession>A0A9X2CSB0</accession>
<reference evidence="3" key="1">
    <citation type="submission" date="2022-02" db="EMBL/GenBank/DDBJ databases">
        <title>Halalkalibacter sp. nov. isolated from Lonar Lake, India.</title>
        <authorList>
            <person name="Joshi A."/>
            <person name="Thite S."/>
            <person name="Lodha T."/>
        </authorList>
    </citation>
    <scope>NUCLEOTIDE SEQUENCE</scope>
    <source>
        <strain evidence="3">MEB205</strain>
    </source>
</reference>
<dbReference type="AlphaFoldDB" id="A0A9X2CSB0"/>
<dbReference type="GO" id="GO:0030488">
    <property type="term" value="P:tRNA methylation"/>
    <property type="evidence" value="ECO:0007669"/>
    <property type="project" value="TreeGrafter"/>
</dbReference>
<dbReference type="GO" id="GO:0005829">
    <property type="term" value="C:cytosol"/>
    <property type="evidence" value="ECO:0007669"/>
    <property type="project" value="TreeGrafter"/>
</dbReference>
<comment type="caution">
    <text evidence="3">The sequence shown here is derived from an EMBL/GenBank/DDBJ whole genome shotgun (WGS) entry which is preliminary data.</text>
</comment>
<evidence type="ECO:0000259" key="2">
    <source>
        <dbReference type="Pfam" id="PF01926"/>
    </source>
</evidence>
<proteinExistence type="predicted"/>